<dbReference type="GO" id="GO:0005615">
    <property type="term" value="C:extracellular space"/>
    <property type="evidence" value="ECO:0007669"/>
    <property type="project" value="UniProtKB-KW"/>
</dbReference>
<protein>
    <recommendedName>
        <fullName evidence="12">L-dopachrome isomerase</fullName>
        <ecNumber evidence="9">5.3.2.1</ecNumber>
        <ecNumber evidence="8">5.3.3.12</ecNumber>
    </recommendedName>
    <alternativeName>
        <fullName evidence="10">L-dopachrome tautomerase</fullName>
    </alternativeName>
    <alternativeName>
        <fullName evidence="11">Phenylpyruvate tautomerase</fullName>
    </alternativeName>
</protein>
<keyword evidence="14" id="KW-1185">Reference proteome</keyword>
<sequence length="561" mass="63847">MPTLNLVTNVKLDNPKVFVKEFSKFGADTLNKPEQYISVIFTYNELVTFGGTFDPAFSLRIDSLDNISEQQNENYSKAFFGFFEEKLGVKGHRGYVTYIDPGRANMGLPPELLDIIIGFVADVPKSDADRKRALLACHSVSRSLCQISRRYLFRKIEPDLPGRNGLSLLLKSLHEIMTWNRPRSHLGGIARYIKDFTFRLPLVDASEESEETVVQQLNRDNALALVLEALHGPDYGIHTALFDFFVPVSWTDFSSRLQHAFFGLFRSRQLVNLTVNGFNQLPPTILRGTHITRCQVYECGLDNRDPSSDEGPAEETLPLPQLDALWTDHSVPIPFFEERRGPNPESSICKLRWLNSSIYSSTCLADCLQLVKRCEGSLRRLILDILSIRTALRSFSGSFDLSDADELYNMIIRCDEPITYRHRPQLHLLENLARFCNILKLPSSWYFSVIAFVLIVGDHENSAQAFLDALRPDHRESHKWSALDAALARLCMANNYKLNKLIITFKIVGQDQSKAPHGDAFAKIAEGLIRKSLPSFETSDKTDEEKTRLVIWVRFEDFDET</sequence>
<dbReference type="EC" id="5.3.3.12" evidence="8"/>
<dbReference type="PANTHER" id="PTHR11954:SF6">
    <property type="entry name" value="MACROPHAGE MIGRATION INHIBITORY FACTOR"/>
    <property type="match status" value="1"/>
</dbReference>
<evidence type="ECO:0000256" key="6">
    <source>
        <dbReference type="ARBA" id="ARBA00036735"/>
    </source>
</evidence>
<evidence type="ECO:0000256" key="4">
    <source>
        <dbReference type="ARBA" id="ARBA00022525"/>
    </source>
</evidence>
<dbReference type="InterPro" id="IPR001398">
    <property type="entry name" value="Macrophage_inhib_fac"/>
</dbReference>
<dbReference type="EMBL" id="NHYE01001155">
    <property type="protein sequence ID" value="PPQ97963.1"/>
    <property type="molecule type" value="Genomic_DNA"/>
</dbReference>
<evidence type="ECO:0000256" key="8">
    <source>
        <dbReference type="ARBA" id="ARBA00038932"/>
    </source>
</evidence>
<comment type="catalytic activity">
    <reaction evidence="7">
        <text>L-dopachrome = 5,6-dihydroxyindole-2-carboxylate</text>
        <dbReference type="Rhea" id="RHEA:13041"/>
        <dbReference type="ChEBI" id="CHEBI:16875"/>
        <dbReference type="ChEBI" id="CHEBI:57509"/>
        <dbReference type="EC" id="5.3.3.12"/>
    </reaction>
</comment>
<dbReference type="EC" id="5.3.2.1" evidence="9"/>
<evidence type="ECO:0000256" key="1">
    <source>
        <dbReference type="ARBA" id="ARBA00004613"/>
    </source>
</evidence>
<evidence type="ECO:0000256" key="12">
    <source>
        <dbReference type="ARBA" id="ARBA00042730"/>
    </source>
</evidence>
<evidence type="ECO:0000256" key="11">
    <source>
        <dbReference type="ARBA" id="ARBA00041912"/>
    </source>
</evidence>
<evidence type="ECO:0000256" key="3">
    <source>
        <dbReference type="ARBA" id="ARBA00022514"/>
    </source>
</evidence>
<dbReference type="STRING" id="231916.A0A409Y4P7"/>
<dbReference type="Proteomes" id="UP000284706">
    <property type="component" value="Unassembled WGS sequence"/>
</dbReference>
<dbReference type="PANTHER" id="PTHR11954">
    <property type="entry name" value="D-DOPACHROME DECARBOXYLASE"/>
    <property type="match status" value="1"/>
</dbReference>
<evidence type="ECO:0000256" key="9">
    <source>
        <dbReference type="ARBA" id="ARBA00039086"/>
    </source>
</evidence>
<keyword evidence="3" id="KW-0202">Cytokine</keyword>
<dbReference type="InParanoid" id="A0A409Y4P7"/>
<comment type="caution">
    <text evidence="13">The sequence shown here is derived from an EMBL/GenBank/DDBJ whole genome shotgun (WGS) entry which is preliminary data.</text>
</comment>
<dbReference type="SUPFAM" id="SSF55331">
    <property type="entry name" value="Tautomerase/MIF"/>
    <property type="match status" value="1"/>
</dbReference>
<dbReference type="GO" id="GO:0004167">
    <property type="term" value="F:dopachrome isomerase activity"/>
    <property type="evidence" value="ECO:0007669"/>
    <property type="project" value="UniProtKB-EC"/>
</dbReference>
<gene>
    <name evidence="13" type="ORF">CVT26_003112</name>
</gene>
<evidence type="ECO:0000256" key="7">
    <source>
        <dbReference type="ARBA" id="ARBA00036823"/>
    </source>
</evidence>
<evidence type="ECO:0000313" key="13">
    <source>
        <dbReference type="EMBL" id="PPQ97963.1"/>
    </source>
</evidence>
<evidence type="ECO:0000313" key="14">
    <source>
        <dbReference type="Proteomes" id="UP000284706"/>
    </source>
</evidence>
<keyword evidence="5" id="KW-0413">Isomerase</keyword>
<evidence type="ECO:0000256" key="2">
    <source>
        <dbReference type="ARBA" id="ARBA00005851"/>
    </source>
</evidence>
<dbReference type="Pfam" id="PF01187">
    <property type="entry name" value="MIF"/>
    <property type="match status" value="1"/>
</dbReference>
<comment type="similarity">
    <text evidence="2">Belongs to the MIF family.</text>
</comment>
<proteinExistence type="inferred from homology"/>
<dbReference type="OrthoDB" id="255819at2759"/>
<accession>A0A409Y4P7</accession>
<name>A0A409Y4P7_9AGAR</name>
<dbReference type="Gene3D" id="3.30.429.10">
    <property type="entry name" value="Macrophage Migration Inhibitory Factor"/>
    <property type="match status" value="1"/>
</dbReference>
<reference evidence="13 14" key="1">
    <citation type="journal article" date="2018" name="Evol. Lett.">
        <title>Horizontal gene cluster transfer increased hallucinogenic mushroom diversity.</title>
        <authorList>
            <person name="Reynolds H.T."/>
            <person name="Vijayakumar V."/>
            <person name="Gluck-Thaler E."/>
            <person name="Korotkin H.B."/>
            <person name="Matheny P.B."/>
            <person name="Slot J.C."/>
        </authorList>
    </citation>
    <scope>NUCLEOTIDE SEQUENCE [LARGE SCALE GENOMIC DNA]</scope>
    <source>
        <strain evidence="13 14">SRW20</strain>
    </source>
</reference>
<comment type="catalytic activity">
    <reaction evidence="6">
        <text>3-phenylpyruvate = enol-phenylpyruvate</text>
        <dbReference type="Rhea" id="RHEA:17097"/>
        <dbReference type="ChEBI" id="CHEBI:16815"/>
        <dbReference type="ChEBI" id="CHEBI:18005"/>
        <dbReference type="EC" id="5.3.2.1"/>
    </reaction>
</comment>
<keyword evidence="4" id="KW-0964">Secreted</keyword>
<comment type="subcellular location">
    <subcellularLocation>
        <location evidence="1">Secreted</location>
    </subcellularLocation>
</comment>
<evidence type="ECO:0000256" key="5">
    <source>
        <dbReference type="ARBA" id="ARBA00023235"/>
    </source>
</evidence>
<dbReference type="AlphaFoldDB" id="A0A409Y4P7"/>
<dbReference type="GO" id="GO:0050178">
    <property type="term" value="F:phenylpyruvate tautomerase activity"/>
    <property type="evidence" value="ECO:0007669"/>
    <property type="project" value="UniProtKB-EC"/>
</dbReference>
<dbReference type="InterPro" id="IPR014347">
    <property type="entry name" value="Tautomerase/MIF_sf"/>
</dbReference>
<organism evidence="13 14">
    <name type="scientific">Gymnopilus dilepis</name>
    <dbReference type="NCBI Taxonomy" id="231916"/>
    <lineage>
        <taxon>Eukaryota</taxon>
        <taxon>Fungi</taxon>
        <taxon>Dikarya</taxon>
        <taxon>Basidiomycota</taxon>
        <taxon>Agaricomycotina</taxon>
        <taxon>Agaricomycetes</taxon>
        <taxon>Agaricomycetidae</taxon>
        <taxon>Agaricales</taxon>
        <taxon>Agaricineae</taxon>
        <taxon>Hymenogastraceae</taxon>
        <taxon>Gymnopilus</taxon>
    </lineage>
</organism>
<evidence type="ECO:0000256" key="10">
    <source>
        <dbReference type="ARBA" id="ARBA00041631"/>
    </source>
</evidence>